<dbReference type="Proteomes" id="UP000238916">
    <property type="component" value="Unassembled WGS sequence"/>
</dbReference>
<name>A0A2U3LH89_9FIRM</name>
<proteinExistence type="predicted"/>
<accession>A0A2U3LH89</accession>
<evidence type="ECO:0000313" key="2">
    <source>
        <dbReference type="Proteomes" id="UP000238916"/>
    </source>
</evidence>
<organism evidence="1 2">
    <name type="scientific">Candidatus Desulfosporosinus infrequens</name>
    <dbReference type="NCBI Taxonomy" id="2043169"/>
    <lineage>
        <taxon>Bacteria</taxon>
        <taxon>Bacillati</taxon>
        <taxon>Bacillota</taxon>
        <taxon>Clostridia</taxon>
        <taxon>Eubacteriales</taxon>
        <taxon>Desulfitobacteriaceae</taxon>
        <taxon>Desulfosporosinus</taxon>
    </lineage>
</organism>
<reference evidence="2" key="1">
    <citation type="submission" date="2018-02" db="EMBL/GenBank/DDBJ databases">
        <authorList>
            <person name="Hausmann B."/>
        </authorList>
    </citation>
    <scope>NUCLEOTIDE SEQUENCE [LARGE SCALE GENOMIC DNA]</scope>
    <source>
        <strain evidence="2">Peat soil MAG SbF1</strain>
    </source>
</reference>
<dbReference type="AlphaFoldDB" id="A0A2U3LH89"/>
<dbReference type="EMBL" id="OMOF01000445">
    <property type="protein sequence ID" value="SPF51200.1"/>
    <property type="molecule type" value="Genomic_DNA"/>
</dbReference>
<protein>
    <submittedName>
        <fullName evidence="1">Uncharacterized protein</fullName>
    </submittedName>
</protein>
<evidence type="ECO:0000313" key="1">
    <source>
        <dbReference type="EMBL" id="SPF51200.1"/>
    </source>
</evidence>
<gene>
    <name evidence="1" type="ORF">SBF1_50084</name>
</gene>
<sequence>MRGLTNNQVLSIVNLSERVPSLFIYSSISGIGISRTVNFISQPNADYNECDVEIDKIFPDAVYRKPSVLLDEDGTFNEAYGIDDPSGASITFFLKRAPGREERLSAPTDSQDIKETIHQQYTPTGRSLEDMLIKEGLIV</sequence>